<gene>
    <name evidence="2" type="ORF">RF55_14573</name>
    <name evidence="1" type="ORF">RF55_14583</name>
</gene>
<dbReference type="InterPro" id="IPR052865">
    <property type="entry name" value="Zinc_finger_BED"/>
</dbReference>
<evidence type="ECO:0000313" key="3">
    <source>
        <dbReference type="Proteomes" id="UP000036403"/>
    </source>
</evidence>
<dbReference type="AlphaFoldDB" id="A0A0J7K885"/>
<dbReference type="EMBL" id="LBMM01012063">
    <property type="protein sequence ID" value="KMQ86436.1"/>
    <property type="molecule type" value="Genomic_DNA"/>
</dbReference>
<protein>
    <submittedName>
        <fullName evidence="1">Zinc finger bed domain-containing protein 4-like protein</fullName>
    </submittedName>
</protein>
<dbReference type="SUPFAM" id="SSF53098">
    <property type="entry name" value="Ribonuclease H-like"/>
    <property type="match status" value="1"/>
</dbReference>
<evidence type="ECO:0000313" key="1">
    <source>
        <dbReference type="EMBL" id="KMQ86426.1"/>
    </source>
</evidence>
<dbReference type="PANTHER" id="PTHR47241">
    <property type="entry name" value="FINGER PROTEIN, PUTATIVE-RELATED"/>
    <property type="match status" value="1"/>
</dbReference>
<keyword evidence="3" id="KW-1185">Reference proteome</keyword>
<accession>A0A0J7K885</accession>
<reference evidence="1 3" key="1">
    <citation type="submission" date="2015-04" db="EMBL/GenBank/DDBJ databases">
        <title>Lasius niger genome sequencing.</title>
        <authorList>
            <person name="Konorov E.A."/>
            <person name="Nikitin M.A."/>
            <person name="Kirill M.V."/>
            <person name="Chang P."/>
        </authorList>
    </citation>
    <scope>NUCLEOTIDE SEQUENCE [LARGE SCALE GENOMIC DNA]</scope>
    <source>
        <tissue evidence="1">Whole</tissue>
    </source>
</reference>
<evidence type="ECO:0000313" key="2">
    <source>
        <dbReference type="EMBL" id="KMQ86436.1"/>
    </source>
</evidence>
<dbReference type="PANTHER" id="PTHR47241:SF1">
    <property type="entry name" value="BED-TYPE DOMAIN-CONTAINING PROTEIN"/>
    <property type="match status" value="1"/>
</dbReference>
<dbReference type="PaxDb" id="67767-A0A0J7K885"/>
<dbReference type="GO" id="GO:0005634">
    <property type="term" value="C:nucleus"/>
    <property type="evidence" value="ECO:0007669"/>
    <property type="project" value="TreeGrafter"/>
</dbReference>
<comment type="caution">
    <text evidence="1">The sequence shown here is derived from an EMBL/GenBank/DDBJ whole genome shotgun (WGS) entry which is preliminary data.</text>
</comment>
<sequence length="113" mass="12981">MELHILYMLSRLHEQRQAVTAYAAERDIPTLTAMQWGMVENIIRVLQPFEEMTKIASSDCETIGYVIPAVVTLHSYLSKRQKDAGVVMLKEELKKAMEERFFDSLGVVVMFIT</sequence>
<dbReference type="EMBL" id="LBMM01012072">
    <property type="protein sequence ID" value="KMQ86426.1"/>
    <property type="molecule type" value="Genomic_DNA"/>
</dbReference>
<dbReference type="OrthoDB" id="7548123at2759"/>
<dbReference type="Proteomes" id="UP000036403">
    <property type="component" value="Unassembled WGS sequence"/>
</dbReference>
<organism evidence="1 3">
    <name type="scientific">Lasius niger</name>
    <name type="common">Black garden ant</name>
    <dbReference type="NCBI Taxonomy" id="67767"/>
    <lineage>
        <taxon>Eukaryota</taxon>
        <taxon>Metazoa</taxon>
        <taxon>Ecdysozoa</taxon>
        <taxon>Arthropoda</taxon>
        <taxon>Hexapoda</taxon>
        <taxon>Insecta</taxon>
        <taxon>Pterygota</taxon>
        <taxon>Neoptera</taxon>
        <taxon>Endopterygota</taxon>
        <taxon>Hymenoptera</taxon>
        <taxon>Apocrita</taxon>
        <taxon>Aculeata</taxon>
        <taxon>Formicoidea</taxon>
        <taxon>Formicidae</taxon>
        <taxon>Formicinae</taxon>
        <taxon>Lasius</taxon>
        <taxon>Lasius</taxon>
    </lineage>
</organism>
<proteinExistence type="predicted"/>
<dbReference type="InterPro" id="IPR012337">
    <property type="entry name" value="RNaseH-like_sf"/>
</dbReference>
<name>A0A0J7K885_LASNI</name>